<keyword evidence="2" id="KW-1185">Reference proteome</keyword>
<dbReference type="AlphaFoldDB" id="A0A069PUR4"/>
<evidence type="ECO:0000313" key="1">
    <source>
        <dbReference type="EMBL" id="KDR44285.1"/>
    </source>
</evidence>
<gene>
    <name evidence="1" type="ORF">BG61_19700</name>
</gene>
<organism evidence="1 2">
    <name type="scientific">Caballeronia glathei</name>
    <dbReference type="NCBI Taxonomy" id="60547"/>
    <lineage>
        <taxon>Bacteria</taxon>
        <taxon>Pseudomonadati</taxon>
        <taxon>Pseudomonadota</taxon>
        <taxon>Betaproteobacteria</taxon>
        <taxon>Burkholderiales</taxon>
        <taxon>Burkholderiaceae</taxon>
        <taxon>Caballeronia</taxon>
    </lineage>
</organism>
<proteinExistence type="predicted"/>
<dbReference type="RefSeq" id="WP_035935278.1">
    <property type="nucleotide sequence ID" value="NZ_CADFFX010000002.1"/>
</dbReference>
<dbReference type="EMBL" id="JFHC01000003">
    <property type="protein sequence ID" value="KDR44285.1"/>
    <property type="molecule type" value="Genomic_DNA"/>
</dbReference>
<comment type="caution">
    <text evidence="1">The sequence shown here is derived from an EMBL/GenBank/DDBJ whole genome shotgun (WGS) entry which is preliminary data.</text>
</comment>
<sequence>MSTDTNQLETWALQRVITSAIALADSGRYHDFTDIDYALRFEHGWIEARALIDDGKMRALLNDRCASAQACATAQVAASLAAASASEPVTVAKPSLLRLAFGLRAVWRAPAVKSAGAADLGSAAV</sequence>
<accession>A0A069PUR4</accession>
<dbReference type="Proteomes" id="UP000027466">
    <property type="component" value="Unassembled WGS sequence"/>
</dbReference>
<protein>
    <submittedName>
        <fullName evidence="1">Uncharacterized protein</fullName>
    </submittedName>
</protein>
<name>A0A069PUR4_9BURK</name>
<reference evidence="1 2" key="1">
    <citation type="submission" date="2014-03" db="EMBL/GenBank/DDBJ databases">
        <title>Draft Genome Sequences of Four Burkholderia Strains.</title>
        <authorList>
            <person name="Liu X.Y."/>
            <person name="Li C.X."/>
            <person name="Xu J.H."/>
        </authorList>
    </citation>
    <scope>NUCLEOTIDE SEQUENCE [LARGE SCALE GENOMIC DNA]</scope>
    <source>
        <strain evidence="1 2">DSM 50014</strain>
    </source>
</reference>
<evidence type="ECO:0000313" key="2">
    <source>
        <dbReference type="Proteomes" id="UP000027466"/>
    </source>
</evidence>